<dbReference type="AlphaFoldDB" id="W6TF83"/>
<proteinExistence type="predicted"/>
<evidence type="ECO:0000256" key="7">
    <source>
        <dbReference type="ARBA" id="ARBA00023288"/>
    </source>
</evidence>
<comment type="subcellular location">
    <subcellularLocation>
        <location evidence="2 8">Cell outer membrane</location>
        <topology evidence="2 8">Lipid-anchor</topology>
    </subcellularLocation>
</comment>
<evidence type="ECO:0000256" key="5">
    <source>
        <dbReference type="ARBA" id="ARBA00023139"/>
    </source>
</evidence>
<dbReference type="SUPFAM" id="SSF74748">
    <property type="entry name" value="Variable surface antigen VlsE"/>
    <property type="match status" value="1"/>
</dbReference>
<keyword evidence="7 8" id="KW-0449">Lipoprotein</keyword>
<dbReference type="Pfam" id="PF00921">
    <property type="entry name" value="Lipoprotein_2"/>
    <property type="match status" value="1"/>
</dbReference>
<dbReference type="GO" id="GO:0009279">
    <property type="term" value="C:cell outer membrane"/>
    <property type="evidence" value="ECO:0007669"/>
    <property type="project" value="UniProtKB-SubCell"/>
</dbReference>
<dbReference type="PATRIC" id="fig|1432657.3.peg.1618"/>
<evidence type="ECO:0000256" key="2">
    <source>
        <dbReference type="ARBA" id="ARBA00004459"/>
    </source>
</evidence>
<evidence type="ECO:0000256" key="8">
    <source>
        <dbReference type="RuleBase" id="RU363105"/>
    </source>
</evidence>
<evidence type="ECO:0000256" key="1">
    <source>
        <dbReference type="ARBA" id="ARBA00003932"/>
    </source>
</evidence>
<dbReference type="EMBL" id="AZIT01000056">
    <property type="protein sequence ID" value="ETZ17362.1"/>
    <property type="molecule type" value="Genomic_DNA"/>
</dbReference>
<evidence type="ECO:0000256" key="6">
    <source>
        <dbReference type="ARBA" id="ARBA00023237"/>
    </source>
</evidence>
<keyword evidence="4 8" id="KW-0472">Membrane</keyword>
<name>W6TF83_9SPIR</name>
<evidence type="ECO:0000256" key="3">
    <source>
        <dbReference type="ARBA" id="ARBA00022729"/>
    </source>
</evidence>
<sequence>MQEEKNPNLEATESAVKTLVESKLDKIIEGAKTASEAIGDASDLIGNVAAQNNGGAVGDEVDKLVRGVKGIVEVVLKGVGDAEAGDNKKAEDGSTARDNNAAGKLFASDNARAAADAKKAAADAAKAVGGVSGADILQAMVKHNANNGNAGNSKKDAVIAGGMTLRGMTKGGKFAGPSDVDQGVVATIVKGAAISAVTKALDILTVAIRKTIDLGLKNVKEVIKINDNTTPVVSDKDASGVKNQ</sequence>
<evidence type="ECO:0000313" key="10">
    <source>
        <dbReference type="Proteomes" id="UP000019148"/>
    </source>
</evidence>
<reference evidence="9 10" key="1">
    <citation type="submission" date="2013-12" db="EMBL/GenBank/DDBJ databases">
        <title>Comparative genomics of relapsing fever spirochetes.</title>
        <authorList>
            <person name="Schwan T.G."/>
            <person name="Raffel S.J."/>
            <person name="Porcella S.F."/>
        </authorList>
    </citation>
    <scope>NUCLEOTIDE SEQUENCE [LARGE SCALE GENOMIC DNA]</scope>
    <source>
        <strain evidence="9 10">CR2A</strain>
    </source>
</reference>
<comment type="caution">
    <text evidence="9">The sequence shown here is derived from an EMBL/GenBank/DDBJ whole genome shotgun (WGS) entry which is preliminary data.</text>
</comment>
<evidence type="ECO:0000256" key="4">
    <source>
        <dbReference type="ARBA" id="ARBA00023136"/>
    </source>
</evidence>
<keyword evidence="3" id="KW-0732">Signal</keyword>
<evidence type="ECO:0000313" key="9">
    <source>
        <dbReference type="EMBL" id="ETZ17362.1"/>
    </source>
</evidence>
<accession>W6TF83</accession>
<dbReference type="Proteomes" id="UP000019148">
    <property type="component" value="Unassembled WGS sequence"/>
</dbReference>
<keyword evidence="6 8" id="KW-0998">Cell outer membrane</keyword>
<keyword evidence="5 8" id="KW-0564">Palmitate</keyword>
<gene>
    <name evidence="9" type="ORF">BDCR2A_01708</name>
</gene>
<dbReference type="InterPro" id="IPR000680">
    <property type="entry name" value="Borrelia_lipo"/>
</dbReference>
<comment type="function">
    <text evidence="1 8">The Vlp and Vsp proteins are antigenically distinct proteins, only one vlp or vsp gene is transcriptionally active at any one time. Switching between these genes is a mechanism of host immune response evasion.</text>
</comment>
<protein>
    <recommendedName>
        <fullName evidence="8">Variable large protein</fullName>
    </recommendedName>
</protein>
<organism evidence="9 10">
    <name type="scientific">Borrelia duttonii CR2A</name>
    <dbReference type="NCBI Taxonomy" id="1432657"/>
    <lineage>
        <taxon>Bacteria</taxon>
        <taxon>Pseudomonadati</taxon>
        <taxon>Spirochaetota</taxon>
        <taxon>Spirochaetia</taxon>
        <taxon>Spirochaetales</taxon>
        <taxon>Borreliaceae</taxon>
        <taxon>Borrelia</taxon>
    </lineage>
</organism>